<name>A0A552UYZ7_9FIRM</name>
<dbReference type="SUPFAM" id="SSF54427">
    <property type="entry name" value="NTF2-like"/>
    <property type="match status" value="1"/>
</dbReference>
<dbReference type="InterPro" id="IPR032710">
    <property type="entry name" value="NTF2-like_dom_sf"/>
</dbReference>
<gene>
    <name evidence="2" type="ORF">FL857_09900</name>
</gene>
<dbReference type="OrthoDB" id="4203328at2"/>
<evidence type="ECO:0000313" key="2">
    <source>
        <dbReference type="EMBL" id="TRW23466.1"/>
    </source>
</evidence>
<dbReference type="RefSeq" id="WP_144398680.1">
    <property type="nucleotide sequence ID" value="NZ_VJXW01000018.1"/>
</dbReference>
<comment type="caution">
    <text evidence="2">The sequence shown here is derived from an EMBL/GenBank/DDBJ whole genome shotgun (WGS) entry which is preliminary data.</text>
</comment>
<dbReference type="EMBL" id="VJXW01000018">
    <property type="protein sequence ID" value="TRW23466.1"/>
    <property type="molecule type" value="Genomic_DNA"/>
</dbReference>
<evidence type="ECO:0000313" key="3">
    <source>
        <dbReference type="Proteomes" id="UP000319424"/>
    </source>
</evidence>
<accession>A0A552UYZ7</accession>
<dbReference type="Proteomes" id="UP000319424">
    <property type="component" value="Unassembled WGS sequence"/>
</dbReference>
<reference evidence="2 3" key="1">
    <citation type="submission" date="2019-07" db="EMBL/GenBank/DDBJ databases">
        <title>Criibacterium bergeronii gen. nov., sp. nov. isolated from human clinical samples.</title>
        <authorList>
            <person name="Maheux A.F."/>
            <person name="Boudreau D.K."/>
            <person name="Berube E."/>
            <person name="Brodeur S."/>
            <person name="Bernard K.A."/>
            <person name="Abed J.Y."/>
            <person name="Ducrey E."/>
            <person name="Guay E.F."/>
            <person name="Raymond F."/>
            <person name="Corbeil J."/>
            <person name="Domingo M.-C."/>
            <person name="Roy P.H."/>
            <person name="Boissinot M."/>
            <person name="Tocheva E.I."/>
            <person name="Omar R.F."/>
        </authorList>
    </citation>
    <scope>NUCLEOTIDE SEQUENCE [LARGE SCALE GENOMIC DNA]</scope>
    <source>
        <strain evidence="2 3">CCRI-24246</strain>
    </source>
</reference>
<proteinExistence type="predicted"/>
<dbReference type="AlphaFoldDB" id="A0A552UYZ7"/>
<sequence length="140" mass="16754">METKREEIIRKWFSMWLSKEDGGILELFSPNAVYIESWGPEYHGSEKIRHWFQEWNERGNVLKWEIQGFFHSGDQTTVCWFFSCRMKDGTEQAFDGISLITWDMNGKIAELKEYGCNIERYDPYADGENPVFRDEKSLWF</sequence>
<evidence type="ECO:0000259" key="1">
    <source>
        <dbReference type="Pfam" id="PF12680"/>
    </source>
</evidence>
<dbReference type="Gene3D" id="3.10.450.50">
    <property type="match status" value="1"/>
</dbReference>
<protein>
    <submittedName>
        <fullName evidence="2">Nuclear transport factor 2 family protein</fullName>
    </submittedName>
</protein>
<dbReference type="Pfam" id="PF12680">
    <property type="entry name" value="SnoaL_2"/>
    <property type="match status" value="1"/>
</dbReference>
<organism evidence="2 3">
    <name type="scientific">Criibacterium bergeronii</name>
    <dbReference type="NCBI Taxonomy" id="1871336"/>
    <lineage>
        <taxon>Bacteria</taxon>
        <taxon>Bacillati</taxon>
        <taxon>Bacillota</taxon>
        <taxon>Clostridia</taxon>
        <taxon>Peptostreptococcales</taxon>
        <taxon>Filifactoraceae</taxon>
        <taxon>Criibacterium</taxon>
    </lineage>
</organism>
<dbReference type="InterPro" id="IPR037401">
    <property type="entry name" value="SnoaL-like"/>
</dbReference>
<feature type="domain" description="SnoaL-like" evidence="1">
    <location>
        <begin position="9"/>
        <end position="110"/>
    </location>
</feature>